<evidence type="ECO:0000256" key="1">
    <source>
        <dbReference type="SAM" id="Phobius"/>
    </source>
</evidence>
<dbReference type="Gene3D" id="1.20.140.150">
    <property type="match status" value="1"/>
</dbReference>
<keyword evidence="1" id="KW-0472">Membrane</keyword>
<keyword evidence="1" id="KW-1133">Transmembrane helix</keyword>
<name>A0ABV2AJ82_9EUKA</name>
<protein>
    <submittedName>
        <fullName evidence="2">Uncharacterized protein</fullName>
    </submittedName>
</protein>
<feature type="transmembrane region" description="Helical" evidence="1">
    <location>
        <begin position="149"/>
        <end position="170"/>
    </location>
</feature>
<feature type="transmembrane region" description="Helical" evidence="1">
    <location>
        <begin position="84"/>
        <end position="108"/>
    </location>
</feature>
<accession>A0ABV2AJ82</accession>
<proteinExistence type="predicted"/>
<feature type="transmembrane region" description="Helical" evidence="1">
    <location>
        <begin position="115"/>
        <end position="137"/>
    </location>
</feature>
<evidence type="ECO:0000313" key="3">
    <source>
        <dbReference type="Proteomes" id="UP001439008"/>
    </source>
</evidence>
<dbReference type="Proteomes" id="UP001439008">
    <property type="component" value="Unassembled WGS sequence"/>
</dbReference>
<keyword evidence="1" id="KW-0812">Transmembrane</keyword>
<evidence type="ECO:0000313" key="2">
    <source>
        <dbReference type="EMBL" id="MES1919297.1"/>
    </source>
</evidence>
<feature type="transmembrane region" description="Helical" evidence="1">
    <location>
        <begin position="7"/>
        <end position="26"/>
    </location>
</feature>
<keyword evidence="3" id="KW-1185">Reference proteome</keyword>
<organism evidence="2 3">
    <name type="scientific">Bonamia ostreae</name>
    <dbReference type="NCBI Taxonomy" id="126728"/>
    <lineage>
        <taxon>Eukaryota</taxon>
        <taxon>Sar</taxon>
        <taxon>Rhizaria</taxon>
        <taxon>Endomyxa</taxon>
        <taxon>Ascetosporea</taxon>
        <taxon>Haplosporida</taxon>
        <taxon>Bonamia</taxon>
    </lineage>
</organism>
<gene>
    <name evidence="2" type="ORF">MHBO_001152</name>
</gene>
<comment type="caution">
    <text evidence="2">The sequence shown here is derived from an EMBL/GenBank/DDBJ whole genome shotgun (WGS) entry which is preliminary data.</text>
</comment>
<reference evidence="2 3" key="1">
    <citation type="journal article" date="2024" name="BMC Biol.">
        <title>Comparative genomics of Ascetosporea gives new insight into the evolutionary basis for animal parasitism in Rhizaria.</title>
        <authorList>
            <person name="Hiltunen Thoren M."/>
            <person name="Onut-Brannstrom I."/>
            <person name="Alfjorden A."/>
            <person name="Peckova H."/>
            <person name="Swords F."/>
            <person name="Hooper C."/>
            <person name="Holzer A.S."/>
            <person name="Bass D."/>
            <person name="Burki F."/>
        </authorList>
    </citation>
    <scope>NUCLEOTIDE SEQUENCE [LARGE SCALE GENOMIC DNA]</scope>
    <source>
        <strain evidence="2">20-A016</strain>
    </source>
</reference>
<dbReference type="EMBL" id="JBDODL010000250">
    <property type="protein sequence ID" value="MES1919297.1"/>
    <property type="molecule type" value="Genomic_DNA"/>
</dbReference>
<sequence length="171" mass="18736">MGLIKAIIGSGFLACTITMAIIMMIYPNWGVSTLSDGSKVYTGLFSFYTEKNGTSSDWVNYKDIDDKSFICGLDCDSFDSGNDAVFSLVLTAAILMAVAIAALLLLMCCAKISRILTWILVVVSTVCVFAAIMTYRYSVWNYIKGRSVSFDFCFYLAITLNIITPLANVLV</sequence>